<dbReference type="InterPro" id="IPR036390">
    <property type="entry name" value="WH_DNA-bd_sf"/>
</dbReference>
<name>A0A850PCW6_9PROT</name>
<reference evidence="5 6" key="1">
    <citation type="submission" date="2020-06" db="EMBL/GenBank/DDBJ databases">
        <title>Description of novel acetic acid bacteria.</title>
        <authorList>
            <person name="Sombolestani A."/>
        </authorList>
    </citation>
    <scope>NUCLEOTIDE SEQUENCE [LARGE SCALE GENOMIC DNA]</scope>
    <source>
        <strain evidence="5 6">LMG 27010</strain>
    </source>
</reference>
<gene>
    <name evidence="5" type="ORF">HUK82_14850</name>
</gene>
<evidence type="ECO:0000256" key="3">
    <source>
        <dbReference type="ARBA" id="ARBA00023163"/>
    </source>
</evidence>
<dbReference type="InterPro" id="IPR000835">
    <property type="entry name" value="HTH_MarR-typ"/>
</dbReference>
<dbReference type="Pfam" id="PF12802">
    <property type="entry name" value="MarR_2"/>
    <property type="match status" value="1"/>
</dbReference>
<dbReference type="InterPro" id="IPR023187">
    <property type="entry name" value="Tscrpt_reg_MarR-type_CS"/>
</dbReference>
<keyword evidence="6" id="KW-1185">Reference proteome</keyword>
<dbReference type="PANTHER" id="PTHR42756:SF1">
    <property type="entry name" value="TRANSCRIPTIONAL REPRESSOR OF EMRAB OPERON"/>
    <property type="match status" value="1"/>
</dbReference>
<evidence type="ECO:0000256" key="2">
    <source>
        <dbReference type="ARBA" id="ARBA00023125"/>
    </source>
</evidence>
<comment type="caution">
    <text evidence="5">The sequence shown here is derived from an EMBL/GenBank/DDBJ whole genome shotgun (WGS) entry which is preliminary data.</text>
</comment>
<dbReference type="SUPFAM" id="SSF46785">
    <property type="entry name" value="Winged helix' DNA-binding domain"/>
    <property type="match status" value="1"/>
</dbReference>
<dbReference type="PROSITE" id="PS01117">
    <property type="entry name" value="HTH_MARR_1"/>
    <property type="match status" value="1"/>
</dbReference>
<dbReference type="GO" id="GO:0003700">
    <property type="term" value="F:DNA-binding transcription factor activity"/>
    <property type="evidence" value="ECO:0007669"/>
    <property type="project" value="InterPro"/>
</dbReference>
<dbReference type="PANTHER" id="PTHR42756">
    <property type="entry name" value="TRANSCRIPTIONAL REGULATOR, MARR"/>
    <property type="match status" value="1"/>
</dbReference>
<protein>
    <submittedName>
        <fullName evidence="5">MarR family transcriptional regulator</fullName>
    </submittedName>
</protein>
<dbReference type="InterPro" id="IPR036388">
    <property type="entry name" value="WH-like_DNA-bd_sf"/>
</dbReference>
<dbReference type="RefSeq" id="WP_176614694.1">
    <property type="nucleotide sequence ID" value="NZ_JABXXR010000193.1"/>
</dbReference>
<keyword evidence="2" id="KW-0238">DNA-binding</keyword>
<feature type="domain" description="HTH marR-type" evidence="4">
    <location>
        <begin position="14"/>
        <end position="147"/>
    </location>
</feature>
<evidence type="ECO:0000259" key="4">
    <source>
        <dbReference type="PROSITE" id="PS50995"/>
    </source>
</evidence>
<dbReference type="EMBL" id="JABXXR010000193">
    <property type="protein sequence ID" value="NVN41828.1"/>
    <property type="molecule type" value="Genomic_DNA"/>
</dbReference>
<evidence type="ECO:0000313" key="6">
    <source>
        <dbReference type="Proteomes" id="UP000585665"/>
    </source>
</evidence>
<keyword evidence="1" id="KW-0805">Transcription regulation</keyword>
<dbReference type="PRINTS" id="PR00598">
    <property type="entry name" value="HTHMARR"/>
</dbReference>
<dbReference type="Gene3D" id="1.10.10.10">
    <property type="entry name" value="Winged helix-like DNA-binding domain superfamily/Winged helix DNA-binding domain"/>
    <property type="match status" value="1"/>
</dbReference>
<dbReference type="AlphaFoldDB" id="A0A850PCW6"/>
<accession>A0A850PCW6</accession>
<keyword evidence="3" id="KW-0804">Transcription</keyword>
<organism evidence="5 6">
    <name type="scientific">Ameyamaea chiangmaiensis</name>
    <dbReference type="NCBI Taxonomy" id="442969"/>
    <lineage>
        <taxon>Bacteria</taxon>
        <taxon>Pseudomonadati</taxon>
        <taxon>Pseudomonadota</taxon>
        <taxon>Alphaproteobacteria</taxon>
        <taxon>Acetobacterales</taxon>
        <taxon>Acetobacteraceae</taxon>
        <taxon>Ameyamaea</taxon>
    </lineage>
</organism>
<evidence type="ECO:0000256" key="1">
    <source>
        <dbReference type="ARBA" id="ARBA00023015"/>
    </source>
</evidence>
<proteinExistence type="predicted"/>
<evidence type="ECO:0000313" key="5">
    <source>
        <dbReference type="EMBL" id="NVN41828.1"/>
    </source>
</evidence>
<dbReference type="GO" id="GO:0003677">
    <property type="term" value="F:DNA binding"/>
    <property type="evidence" value="ECO:0007669"/>
    <property type="project" value="UniProtKB-KW"/>
</dbReference>
<dbReference type="SMART" id="SM00347">
    <property type="entry name" value="HTH_MARR"/>
    <property type="match status" value="1"/>
</dbReference>
<sequence length="159" mass="17831">MLTQAQTEERSQLERRFGQKIVRLATAWRREIDVRLRPLGMSDATWRPIFYLAILPPPIHQTDLARAMSIEAPSLGRLLDVLEKRGLIARETDSRDRRSKRVSLTEEGTRFGREVLDAVHGVAGRLLADISVEELRLCAGIFDRVDSAARAGTRTGPGS</sequence>
<dbReference type="PROSITE" id="PS50995">
    <property type="entry name" value="HTH_MARR_2"/>
    <property type="match status" value="1"/>
</dbReference>
<dbReference type="Proteomes" id="UP000585665">
    <property type="component" value="Unassembled WGS sequence"/>
</dbReference>